<evidence type="ECO:0000256" key="5">
    <source>
        <dbReference type="ARBA" id="ARBA00023295"/>
    </source>
</evidence>
<evidence type="ECO:0000256" key="1">
    <source>
        <dbReference type="ARBA" id="ARBA00001231"/>
    </source>
</evidence>
<reference evidence="8 9" key="1">
    <citation type="submission" date="2019-03" db="EMBL/GenBank/DDBJ databases">
        <title>Genomics of glacier-inhabiting Cryobacterium strains.</title>
        <authorList>
            <person name="Liu Q."/>
            <person name="Xin Y.-H."/>
        </authorList>
    </citation>
    <scope>NUCLEOTIDE SEQUENCE [LARGE SCALE GENOMIC DNA]</scope>
    <source>
        <strain evidence="8 9">RHLT2-21</strain>
    </source>
</reference>
<dbReference type="GO" id="GO:0005975">
    <property type="term" value="P:carbohydrate metabolic process"/>
    <property type="evidence" value="ECO:0007669"/>
    <property type="project" value="InterPro"/>
</dbReference>
<evidence type="ECO:0000259" key="7">
    <source>
        <dbReference type="Pfam" id="PF00933"/>
    </source>
</evidence>
<gene>
    <name evidence="8" type="ORF">E3O32_12420</name>
</gene>
<evidence type="ECO:0000256" key="6">
    <source>
        <dbReference type="SAM" id="SignalP"/>
    </source>
</evidence>
<dbReference type="GO" id="GO:0004563">
    <property type="term" value="F:beta-N-acetylhexosaminidase activity"/>
    <property type="evidence" value="ECO:0007669"/>
    <property type="project" value="UniProtKB-EC"/>
</dbReference>
<dbReference type="InterPro" id="IPR017853">
    <property type="entry name" value="GH"/>
</dbReference>
<dbReference type="EMBL" id="SOFM01000038">
    <property type="protein sequence ID" value="TFC02031.1"/>
    <property type="molecule type" value="Genomic_DNA"/>
</dbReference>
<dbReference type="Proteomes" id="UP000297643">
    <property type="component" value="Unassembled WGS sequence"/>
</dbReference>
<evidence type="ECO:0000313" key="8">
    <source>
        <dbReference type="EMBL" id="TFC02031.1"/>
    </source>
</evidence>
<evidence type="ECO:0000256" key="3">
    <source>
        <dbReference type="ARBA" id="ARBA00012663"/>
    </source>
</evidence>
<dbReference type="PANTHER" id="PTHR30480">
    <property type="entry name" value="BETA-HEXOSAMINIDASE-RELATED"/>
    <property type="match status" value="1"/>
</dbReference>
<feature type="domain" description="Glycoside hydrolase family 3 N-terminal" evidence="7">
    <location>
        <begin position="73"/>
        <end position="392"/>
    </location>
</feature>
<dbReference type="AlphaFoldDB" id="A0A4R8W444"/>
<dbReference type="EC" id="3.2.1.52" evidence="3"/>
<evidence type="ECO:0000256" key="2">
    <source>
        <dbReference type="ARBA" id="ARBA00005336"/>
    </source>
</evidence>
<dbReference type="RefSeq" id="WP_134509966.1">
    <property type="nucleotide sequence ID" value="NZ_SOFM01000038.1"/>
</dbReference>
<accession>A0A4R8W444</accession>
<dbReference type="InterPro" id="IPR001764">
    <property type="entry name" value="Glyco_hydro_3_N"/>
</dbReference>
<organism evidence="8 9">
    <name type="scientific">Cryobacterium mannosilyticum</name>
    <dbReference type="NCBI Taxonomy" id="1259190"/>
    <lineage>
        <taxon>Bacteria</taxon>
        <taxon>Bacillati</taxon>
        <taxon>Actinomycetota</taxon>
        <taxon>Actinomycetes</taxon>
        <taxon>Micrococcales</taxon>
        <taxon>Microbacteriaceae</taxon>
        <taxon>Cryobacterium</taxon>
    </lineage>
</organism>
<dbReference type="PROSITE" id="PS51257">
    <property type="entry name" value="PROKAR_LIPOPROTEIN"/>
    <property type="match status" value="1"/>
</dbReference>
<evidence type="ECO:0000313" key="9">
    <source>
        <dbReference type="Proteomes" id="UP000297643"/>
    </source>
</evidence>
<dbReference type="Pfam" id="PF00933">
    <property type="entry name" value="Glyco_hydro_3"/>
    <property type="match status" value="1"/>
</dbReference>
<dbReference type="PANTHER" id="PTHR30480:SF13">
    <property type="entry name" value="BETA-HEXOSAMINIDASE"/>
    <property type="match status" value="1"/>
</dbReference>
<name>A0A4R8W444_9MICO</name>
<dbReference type="GO" id="GO:0009254">
    <property type="term" value="P:peptidoglycan turnover"/>
    <property type="evidence" value="ECO:0007669"/>
    <property type="project" value="TreeGrafter"/>
</dbReference>
<keyword evidence="9" id="KW-1185">Reference proteome</keyword>
<keyword evidence="6" id="KW-0732">Signal</keyword>
<comment type="similarity">
    <text evidence="2">Belongs to the glycosyl hydrolase 3 family.</text>
</comment>
<dbReference type="Gene3D" id="3.20.20.300">
    <property type="entry name" value="Glycoside hydrolase, family 3, N-terminal domain"/>
    <property type="match status" value="1"/>
</dbReference>
<feature type="chain" id="PRO_5038774462" description="beta-N-acetylhexosaminidase" evidence="6">
    <location>
        <begin position="33"/>
        <end position="417"/>
    </location>
</feature>
<dbReference type="InterPro" id="IPR036962">
    <property type="entry name" value="Glyco_hydro_3_N_sf"/>
</dbReference>
<dbReference type="InterPro" id="IPR050226">
    <property type="entry name" value="NagZ_Beta-hexosaminidase"/>
</dbReference>
<dbReference type="SUPFAM" id="SSF51445">
    <property type="entry name" value="(Trans)glycosidases"/>
    <property type="match status" value="1"/>
</dbReference>
<keyword evidence="4 8" id="KW-0378">Hydrolase</keyword>
<sequence length="417" mass="42448">MITGGGRHGRPSGSAALAAAVAAAVALSMALAGCSPVSPSGGTGTHAQAAPARTSAPVDPLAADARRRLSVMTLTEKISSLLMLHQPGTDAAALGSFAADNGLGGLILMGDNVPPAPEDLGALTSALSSDAALPLVIGIDQEGGEVDRLRNDEAPGAEALRPQPVQATEDAFRSRGALLESAGISVNFGIVADVTADPNSFLYGRVLGTDPSAASVRVAAAVAGERGRVLSTLKHFPGHGAAPGDSHRSIPSTGLGYRDWLSQVAPPFRAGITAGAQVVMFGHLAYPAVDARPASLSPAWHTILRRTLGFTGIAITDDLLMLQDTGLAEYADPTENAIAAIAAGNTMLLYVTPADPARVGMVIPALINGIAGAVESGRITEAQIDDAAYRLLVVRRGLAVRSAHGEPCGVDCRRLLR</sequence>
<protein>
    <recommendedName>
        <fullName evidence="3">beta-N-acetylhexosaminidase</fullName>
        <ecNumber evidence="3">3.2.1.52</ecNumber>
    </recommendedName>
</protein>
<comment type="catalytic activity">
    <reaction evidence="1">
        <text>Hydrolysis of terminal non-reducing N-acetyl-D-hexosamine residues in N-acetyl-beta-D-hexosaminides.</text>
        <dbReference type="EC" id="3.2.1.52"/>
    </reaction>
</comment>
<keyword evidence="5" id="KW-0326">Glycosidase</keyword>
<comment type="caution">
    <text evidence="8">The sequence shown here is derived from an EMBL/GenBank/DDBJ whole genome shotgun (WGS) entry which is preliminary data.</text>
</comment>
<feature type="signal peptide" evidence="6">
    <location>
        <begin position="1"/>
        <end position="32"/>
    </location>
</feature>
<evidence type="ECO:0000256" key="4">
    <source>
        <dbReference type="ARBA" id="ARBA00022801"/>
    </source>
</evidence>
<proteinExistence type="inferred from homology"/>